<evidence type="ECO:0000313" key="2">
    <source>
        <dbReference type="Proteomes" id="UP000276133"/>
    </source>
</evidence>
<protein>
    <submittedName>
        <fullName evidence="1">Uncharacterized protein</fullName>
    </submittedName>
</protein>
<keyword evidence="2" id="KW-1185">Reference proteome</keyword>
<evidence type="ECO:0000313" key="1">
    <source>
        <dbReference type="EMBL" id="RNA07505.1"/>
    </source>
</evidence>
<accession>A0A3M7Q976</accession>
<gene>
    <name evidence="1" type="ORF">BpHYR1_000298</name>
</gene>
<reference evidence="1 2" key="1">
    <citation type="journal article" date="2018" name="Sci. Rep.">
        <title>Genomic signatures of local adaptation to the degree of environmental predictability in rotifers.</title>
        <authorList>
            <person name="Franch-Gras L."/>
            <person name="Hahn C."/>
            <person name="Garcia-Roger E.M."/>
            <person name="Carmona M.J."/>
            <person name="Serra M."/>
            <person name="Gomez A."/>
        </authorList>
    </citation>
    <scope>NUCLEOTIDE SEQUENCE [LARGE SCALE GENOMIC DNA]</scope>
    <source>
        <strain evidence="1">HYR1</strain>
    </source>
</reference>
<sequence length="64" mass="7548">MRVLSYILPFQEIDRFCENVDQKITCDNLVIMQALADFTNLNIIIHHRSIDINPIFYQCEDCSI</sequence>
<dbReference type="Proteomes" id="UP000276133">
    <property type="component" value="Unassembled WGS sequence"/>
</dbReference>
<comment type="caution">
    <text evidence="1">The sequence shown here is derived from an EMBL/GenBank/DDBJ whole genome shotgun (WGS) entry which is preliminary data.</text>
</comment>
<dbReference type="AlphaFoldDB" id="A0A3M7Q976"/>
<organism evidence="1 2">
    <name type="scientific">Brachionus plicatilis</name>
    <name type="common">Marine rotifer</name>
    <name type="synonym">Brachionus muelleri</name>
    <dbReference type="NCBI Taxonomy" id="10195"/>
    <lineage>
        <taxon>Eukaryota</taxon>
        <taxon>Metazoa</taxon>
        <taxon>Spiralia</taxon>
        <taxon>Gnathifera</taxon>
        <taxon>Rotifera</taxon>
        <taxon>Eurotatoria</taxon>
        <taxon>Monogononta</taxon>
        <taxon>Pseudotrocha</taxon>
        <taxon>Ploima</taxon>
        <taxon>Brachionidae</taxon>
        <taxon>Brachionus</taxon>
    </lineage>
</organism>
<proteinExistence type="predicted"/>
<dbReference type="EMBL" id="REGN01007016">
    <property type="protein sequence ID" value="RNA07505.1"/>
    <property type="molecule type" value="Genomic_DNA"/>
</dbReference>
<name>A0A3M7Q976_BRAPC</name>